<dbReference type="PANTHER" id="PTHR48100:SF15">
    <property type="entry name" value="SEDOHEPTULOSE 1,7-BISPHOSPHATASE"/>
    <property type="match status" value="1"/>
</dbReference>
<keyword evidence="4" id="KW-1185">Reference proteome</keyword>
<feature type="active site" description="Proton donor/acceptor" evidence="1">
    <location>
        <position position="102"/>
    </location>
</feature>
<proteinExistence type="predicted"/>
<sequence length="230" mass="25681">MSDKDATTPRVFLARHGETEWTISGRFTGVSDIQLTENGVKQVVGSASKLVGDGKLVDPAKIARVFVSPRQRAQKTFRLLFSSERGSLIEDRNVTTTEEIAEWGYGDYEGLVVEEIRELRKQRGLDKEKPWNIWRDGCEGGESAEQVANRLDALIEKIHNIQQPCMNGEAPADVVLVAHGHILRAFVKRWLKFPLDARLPLMMSPGAVGILSYEHHHVDEPAIMVGMSLP</sequence>
<dbReference type="GO" id="GO:0050278">
    <property type="term" value="F:sedoheptulose-bisphosphatase activity"/>
    <property type="evidence" value="ECO:0007669"/>
    <property type="project" value="TreeGrafter"/>
</dbReference>
<evidence type="ECO:0000256" key="2">
    <source>
        <dbReference type="PIRSR" id="PIRSR613078-2"/>
    </source>
</evidence>
<dbReference type="EMBL" id="JANBVO010000008">
    <property type="protein sequence ID" value="KAJ9150220.1"/>
    <property type="molecule type" value="Genomic_DNA"/>
</dbReference>
<dbReference type="InterPro" id="IPR029033">
    <property type="entry name" value="His_PPase_superfam"/>
</dbReference>
<dbReference type="GO" id="GO:0046390">
    <property type="term" value="P:ribose phosphate biosynthetic process"/>
    <property type="evidence" value="ECO:0007669"/>
    <property type="project" value="TreeGrafter"/>
</dbReference>
<feature type="active site" description="Tele-phosphohistidine intermediate" evidence="1">
    <location>
        <position position="16"/>
    </location>
</feature>
<accession>A0AA38RLD0</accession>
<dbReference type="SUPFAM" id="SSF53254">
    <property type="entry name" value="Phosphoglycerate mutase-like"/>
    <property type="match status" value="1"/>
</dbReference>
<dbReference type="FunFam" id="3.40.50.1240:FF:000022">
    <property type="entry name" value="Phosphoglycerate mutase family protein"/>
    <property type="match status" value="1"/>
</dbReference>
<dbReference type="PANTHER" id="PTHR48100">
    <property type="entry name" value="BROAD-SPECIFICITY PHOSPHATASE YOR283W-RELATED"/>
    <property type="match status" value="1"/>
</dbReference>
<feature type="binding site" evidence="2">
    <location>
        <begin position="28"/>
        <end position="29"/>
    </location>
    <ligand>
        <name>substrate</name>
    </ligand>
</feature>
<protein>
    <submittedName>
        <fullName evidence="3">Phosphoglycerate mutase</fullName>
    </submittedName>
</protein>
<evidence type="ECO:0000313" key="3">
    <source>
        <dbReference type="EMBL" id="KAJ9150220.1"/>
    </source>
</evidence>
<gene>
    <name evidence="3" type="ORF">NKR23_g3795</name>
</gene>
<feature type="binding site" evidence="2">
    <location>
        <begin position="102"/>
        <end position="105"/>
    </location>
    <ligand>
        <name>substrate</name>
    </ligand>
</feature>
<dbReference type="Pfam" id="PF00300">
    <property type="entry name" value="His_Phos_1"/>
    <property type="match status" value="1"/>
</dbReference>
<comment type="caution">
    <text evidence="3">The sequence shown here is derived from an EMBL/GenBank/DDBJ whole genome shotgun (WGS) entry which is preliminary data.</text>
</comment>
<organism evidence="3 4">
    <name type="scientific">Pleurostoma richardsiae</name>
    <dbReference type="NCBI Taxonomy" id="41990"/>
    <lineage>
        <taxon>Eukaryota</taxon>
        <taxon>Fungi</taxon>
        <taxon>Dikarya</taxon>
        <taxon>Ascomycota</taxon>
        <taxon>Pezizomycotina</taxon>
        <taxon>Sordariomycetes</taxon>
        <taxon>Sordariomycetidae</taxon>
        <taxon>Calosphaeriales</taxon>
        <taxon>Pleurostomataceae</taxon>
        <taxon>Pleurostoma</taxon>
    </lineage>
</organism>
<dbReference type="InterPro" id="IPR050275">
    <property type="entry name" value="PGM_Phosphatase"/>
</dbReference>
<reference evidence="3" key="1">
    <citation type="submission" date="2022-07" db="EMBL/GenBank/DDBJ databases">
        <title>Fungi with potential for degradation of polypropylene.</title>
        <authorList>
            <person name="Gostincar C."/>
        </authorList>
    </citation>
    <scope>NUCLEOTIDE SEQUENCE</scope>
    <source>
        <strain evidence="3">EXF-13308</strain>
    </source>
</reference>
<dbReference type="Proteomes" id="UP001174694">
    <property type="component" value="Unassembled WGS sequence"/>
</dbReference>
<dbReference type="Gene3D" id="3.40.50.1240">
    <property type="entry name" value="Phosphoglycerate mutase-like"/>
    <property type="match status" value="1"/>
</dbReference>
<evidence type="ECO:0000256" key="1">
    <source>
        <dbReference type="PIRSR" id="PIRSR613078-1"/>
    </source>
</evidence>
<evidence type="ECO:0000313" key="4">
    <source>
        <dbReference type="Proteomes" id="UP001174694"/>
    </source>
</evidence>
<feature type="binding site" evidence="2">
    <location>
        <position position="72"/>
    </location>
    <ligand>
        <name>substrate</name>
    </ligand>
</feature>
<name>A0AA38RLD0_9PEZI</name>
<dbReference type="InterPro" id="IPR013078">
    <property type="entry name" value="His_Pase_superF_clade-1"/>
</dbReference>
<dbReference type="CDD" id="cd07067">
    <property type="entry name" value="HP_PGM_like"/>
    <property type="match status" value="1"/>
</dbReference>
<dbReference type="AlphaFoldDB" id="A0AA38RLD0"/>
<dbReference type="SMART" id="SM00855">
    <property type="entry name" value="PGAM"/>
    <property type="match status" value="1"/>
</dbReference>